<evidence type="ECO:0000313" key="1">
    <source>
        <dbReference type="EMBL" id="SPF36774.1"/>
    </source>
</evidence>
<protein>
    <submittedName>
        <fullName evidence="1">Uncharacterized protein</fullName>
    </submittedName>
</protein>
<accession>A0A2U3KAS4</accession>
<name>A0A2U3KAS4_9FIRM</name>
<gene>
    <name evidence="1" type="ORF">SBF1_1680002</name>
</gene>
<reference evidence="2" key="1">
    <citation type="submission" date="2018-02" db="EMBL/GenBank/DDBJ databases">
        <authorList>
            <person name="Hausmann B."/>
        </authorList>
    </citation>
    <scope>NUCLEOTIDE SEQUENCE [LARGE SCALE GENOMIC DNA]</scope>
    <source>
        <strain evidence="2">Peat soil MAG SbF1</strain>
    </source>
</reference>
<sequence length="50" mass="5918">MRSLFIELTSKQSRCQDYRIDGTSKFEIVSQAHIEDKKIKTKLAEKQEMK</sequence>
<proteinExistence type="predicted"/>
<organism evidence="1 2">
    <name type="scientific">Candidatus Desulfosporosinus infrequens</name>
    <dbReference type="NCBI Taxonomy" id="2043169"/>
    <lineage>
        <taxon>Bacteria</taxon>
        <taxon>Bacillati</taxon>
        <taxon>Bacillota</taxon>
        <taxon>Clostridia</taxon>
        <taxon>Eubacteriales</taxon>
        <taxon>Desulfitobacteriaceae</taxon>
        <taxon>Desulfosporosinus</taxon>
    </lineage>
</organism>
<dbReference type="EMBL" id="OMOF01000077">
    <property type="protein sequence ID" value="SPF36774.1"/>
    <property type="molecule type" value="Genomic_DNA"/>
</dbReference>
<dbReference type="AlphaFoldDB" id="A0A2U3KAS4"/>
<dbReference type="Proteomes" id="UP000238916">
    <property type="component" value="Unassembled WGS sequence"/>
</dbReference>
<evidence type="ECO:0000313" key="2">
    <source>
        <dbReference type="Proteomes" id="UP000238916"/>
    </source>
</evidence>